<name>A0A1M6EXS1_MALRU</name>
<feature type="signal peptide" evidence="4">
    <location>
        <begin position="1"/>
        <end position="22"/>
    </location>
</feature>
<evidence type="ECO:0000313" key="6">
    <source>
        <dbReference type="EMBL" id="SHI90287.1"/>
    </source>
</evidence>
<keyword evidence="3" id="KW-0408">Iron</keyword>
<dbReference type="AlphaFoldDB" id="A0A1M6EXS1"/>
<evidence type="ECO:0000256" key="3">
    <source>
        <dbReference type="ARBA" id="ARBA00023004"/>
    </source>
</evidence>
<feature type="chain" id="PRO_5012635641" evidence="4">
    <location>
        <begin position="23"/>
        <end position="105"/>
    </location>
</feature>
<accession>A0A1M6EXS1</accession>
<sequence length="105" mass="11660">MMMKKIMLIMLLVAFTVTSALAVDGGNPRKGKYLFKKNCKSCHTEGAEGGAVTPLSKTMAQWDKFFEDNKHPGDAWSNFGEQDLLDINQFLFDHAVDSDQPETCG</sequence>
<dbReference type="InterPro" id="IPR009056">
    <property type="entry name" value="Cyt_c-like_dom"/>
</dbReference>
<dbReference type="STRING" id="1122189.SAMN02745165_01078"/>
<dbReference type="GO" id="GO:0009055">
    <property type="term" value="F:electron transfer activity"/>
    <property type="evidence" value="ECO:0007669"/>
    <property type="project" value="InterPro"/>
</dbReference>
<dbReference type="GO" id="GO:0046872">
    <property type="term" value="F:metal ion binding"/>
    <property type="evidence" value="ECO:0007669"/>
    <property type="project" value="UniProtKB-KW"/>
</dbReference>
<evidence type="ECO:0000313" key="7">
    <source>
        <dbReference type="Proteomes" id="UP000184171"/>
    </source>
</evidence>
<evidence type="ECO:0000256" key="2">
    <source>
        <dbReference type="ARBA" id="ARBA00022723"/>
    </source>
</evidence>
<keyword evidence="4" id="KW-0732">Signal</keyword>
<organism evidence="6 7">
    <name type="scientific">Malonomonas rubra DSM 5091</name>
    <dbReference type="NCBI Taxonomy" id="1122189"/>
    <lineage>
        <taxon>Bacteria</taxon>
        <taxon>Pseudomonadati</taxon>
        <taxon>Thermodesulfobacteriota</taxon>
        <taxon>Desulfuromonadia</taxon>
        <taxon>Desulfuromonadales</taxon>
        <taxon>Geopsychrobacteraceae</taxon>
        <taxon>Malonomonas</taxon>
    </lineage>
</organism>
<dbReference type="SUPFAM" id="SSF46626">
    <property type="entry name" value="Cytochrome c"/>
    <property type="match status" value="1"/>
</dbReference>
<dbReference type="Gene3D" id="1.10.760.10">
    <property type="entry name" value="Cytochrome c-like domain"/>
    <property type="match status" value="1"/>
</dbReference>
<proteinExistence type="predicted"/>
<keyword evidence="7" id="KW-1185">Reference proteome</keyword>
<evidence type="ECO:0000259" key="5">
    <source>
        <dbReference type="Pfam" id="PF13442"/>
    </source>
</evidence>
<feature type="domain" description="Cytochrome c" evidence="5">
    <location>
        <begin position="27"/>
        <end position="70"/>
    </location>
</feature>
<dbReference type="Pfam" id="PF13442">
    <property type="entry name" value="Cytochrome_CBB3"/>
    <property type="match status" value="1"/>
</dbReference>
<gene>
    <name evidence="6" type="ORF">SAMN02745165_01078</name>
</gene>
<keyword evidence="1" id="KW-0349">Heme</keyword>
<evidence type="ECO:0000256" key="4">
    <source>
        <dbReference type="SAM" id="SignalP"/>
    </source>
</evidence>
<dbReference type="InterPro" id="IPR036909">
    <property type="entry name" value="Cyt_c-like_dom_sf"/>
</dbReference>
<evidence type="ECO:0000256" key="1">
    <source>
        <dbReference type="ARBA" id="ARBA00022617"/>
    </source>
</evidence>
<dbReference type="EMBL" id="FQZT01000003">
    <property type="protein sequence ID" value="SHI90287.1"/>
    <property type="molecule type" value="Genomic_DNA"/>
</dbReference>
<dbReference type="Proteomes" id="UP000184171">
    <property type="component" value="Unassembled WGS sequence"/>
</dbReference>
<keyword evidence="2" id="KW-0479">Metal-binding</keyword>
<dbReference type="GO" id="GO:0020037">
    <property type="term" value="F:heme binding"/>
    <property type="evidence" value="ECO:0007669"/>
    <property type="project" value="InterPro"/>
</dbReference>
<protein>
    <submittedName>
        <fullName evidence="6">Cytochrome C oxidase, cbb3-type, subunit III</fullName>
    </submittedName>
</protein>
<reference evidence="6 7" key="1">
    <citation type="submission" date="2016-11" db="EMBL/GenBank/DDBJ databases">
        <authorList>
            <person name="Jaros S."/>
            <person name="Januszkiewicz K."/>
            <person name="Wedrychowicz H."/>
        </authorList>
    </citation>
    <scope>NUCLEOTIDE SEQUENCE [LARGE SCALE GENOMIC DNA]</scope>
    <source>
        <strain evidence="6 7">DSM 5091</strain>
    </source>
</reference>